<organism evidence="1 2">
    <name type="scientific">Lecanicillium saksenae</name>
    <dbReference type="NCBI Taxonomy" id="468837"/>
    <lineage>
        <taxon>Eukaryota</taxon>
        <taxon>Fungi</taxon>
        <taxon>Dikarya</taxon>
        <taxon>Ascomycota</taxon>
        <taxon>Pezizomycotina</taxon>
        <taxon>Sordariomycetes</taxon>
        <taxon>Hypocreomycetidae</taxon>
        <taxon>Hypocreales</taxon>
        <taxon>Cordycipitaceae</taxon>
        <taxon>Lecanicillium</taxon>
    </lineage>
</organism>
<accession>A0ACC1QEF9</accession>
<protein>
    <submittedName>
        <fullName evidence="1">Uncharacterized protein</fullName>
    </submittedName>
</protein>
<dbReference type="EMBL" id="JANAKD010002272">
    <property type="protein sequence ID" value="KAJ3474101.1"/>
    <property type="molecule type" value="Genomic_DNA"/>
</dbReference>
<comment type="caution">
    <text evidence="1">The sequence shown here is derived from an EMBL/GenBank/DDBJ whole genome shotgun (WGS) entry which is preliminary data.</text>
</comment>
<sequence>MAPVAKEFDKIIKDGRERKKNEALASKIFSKDRRQSAPSKLKAGSGPSLASRVGVRKVRLHDETTHEKGKARIKRSF</sequence>
<keyword evidence="2" id="KW-1185">Reference proteome</keyword>
<dbReference type="Proteomes" id="UP001148737">
    <property type="component" value="Unassembled WGS sequence"/>
</dbReference>
<name>A0ACC1QEF9_9HYPO</name>
<gene>
    <name evidence="1" type="ORF">NLG97_g9992</name>
</gene>
<evidence type="ECO:0000313" key="2">
    <source>
        <dbReference type="Proteomes" id="UP001148737"/>
    </source>
</evidence>
<evidence type="ECO:0000313" key="1">
    <source>
        <dbReference type="EMBL" id="KAJ3474101.1"/>
    </source>
</evidence>
<reference evidence="1" key="1">
    <citation type="submission" date="2022-07" db="EMBL/GenBank/DDBJ databases">
        <title>Genome Sequence of Lecanicillium saksenae.</title>
        <authorList>
            <person name="Buettner E."/>
        </authorList>
    </citation>
    <scope>NUCLEOTIDE SEQUENCE</scope>
    <source>
        <strain evidence="1">VT-O1</strain>
    </source>
</reference>
<proteinExistence type="predicted"/>